<comment type="similarity">
    <text evidence="1">Belongs to the ROK (NagC/XylR) family.</text>
</comment>
<dbReference type="Gene3D" id="1.10.10.10">
    <property type="entry name" value="Winged helix-like DNA-binding domain superfamily/Winged helix DNA-binding domain"/>
    <property type="match status" value="1"/>
</dbReference>
<accession>A0A7W4UW00</accession>
<dbReference type="AlphaFoldDB" id="A0A7W4UW00"/>
<dbReference type="GO" id="GO:0004340">
    <property type="term" value="F:glucokinase activity"/>
    <property type="evidence" value="ECO:0007669"/>
    <property type="project" value="UniProtKB-EC"/>
</dbReference>
<name>A0A7W4UW00_LEIAQ</name>
<dbReference type="SUPFAM" id="SSF46785">
    <property type="entry name" value="Winged helix' DNA-binding domain"/>
    <property type="match status" value="1"/>
</dbReference>
<dbReference type="InterPro" id="IPR043129">
    <property type="entry name" value="ATPase_NBD"/>
</dbReference>
<dbReference type="EC" id="2.7.1.2" evidence="2"/>
<dbReference type="PANTHER" id="PTHR18964">
    <property type="entry name" value="ROK (REPRESSOR, ORF, KINASE) FAMILY"/>
    <property type="match status" value="1"/>
</dbReference>
<proteinExistence type="inferred from homology"/>
<keyword evidence="2" id="KW-0808">Transferase</keyword>
<evidence type="ECO:0000313" key="3">
    <source>
        <dbReference type="Proteomes" id="UP000538196"/>
    </source>
</evidence>
<dbReference type="Pfam" id="PF00480">
    <property type="entry name" value="ROK"/>
    <property type="match status" value="1"/>
</dbReference>
<evidence type="ECO:0000256" key="1">
    <source>
        <dbReference type="ARBA" id="ARBA00006479"/>
    </source>
</evidence>
<dbReference type="PANTHER" id="PTHR18964:SF149">
    <property type="entry name" value="BIFUNCTIONAL UDP-N-ACETYLGLUCOSAMINE 2-EPIMERASE_N-ACETYLMANNOSAMINE KINASE"/>
    <property type="match status" value="1"/>
</dbReference>
<keyword evidence="3" id="KW-1185">Reference proteome</keyword>
<gene>
    <name evidence="2" type="ORF">FHX33_001799</name>
</gene>
<protein>
    <submittedName>
        <fullName evidence="2">Glucokinase</fullName>
        <ecNumber evidence="2">2.7.1.2</ecNumber>
    </submittedName>
</protein>
<reference evidence="2 3" key="1">
    <citation type="submission" date="2020-08" db="EMBL/GenBank/DDBJ databases">
        <title>Sequencing the genomes of 1000 actinobacteria strains.</title>
        <authorList>
            <person name="Klenk H.-P."/>
        </authorList>
    </citation>
    <scope>NUCLEOTIDE SEQUENCE [LARGE SCALE GENOMIC DNA]</scope>
    <source>
        <strain evidence="2 3">DSM 20146</strain>
    </source>
</reference>
<dbReference type="InterPro" id="IPR036388">
    <property type="entry name" value="WH-like_DNA-bd_sf"/>
</dbReference>
<dbReference type="SUPFAM" id="SSF53067">
    <property type="entry name" value="Actin-like ATPase domain"/>
    <property type="match status" value="1"/>
</dbReference>
<dbReference type="Pfam" id="PF13412">
    <property type="entry name" value="HTH_24"/>
    <property type="match status" value="1"/>
</dbReference>
<evidence type="ECO:0000313" key="2">
    <source>
        <dbReference type="EMBL" id="MBB2967067.1"/>
    </source>
</evidence>
<dbReference type="InterPro" id="IPR000600">
    <property type="entry name" value="ROK"/>
</dbReference>
<dbReference type="InterPro" id="IPR036390">
    <property type="entry name" value="WH_DNA-bd_sf"/>
</dbReference>
<keyword evidence="2" id="KW-0418">Kinase</keyword>
<comment type="caution">
    <text evidence="2">The sequence shown here is derived from an EMBL/GenBank/DDBJ whole genome shotgun (WGS) entry which is preliminary data.</text>
</comment>
<dbReference type="CDD" id="cd23763">
    <property type="entry name" value="ASKHA_ATPase_ROK"/>
    <property type="match status" value="1"/>
</dbReference>
<dbReference type="Proteomes" id="UP000538196">
    <property type="component" value="Unassembled WGS sequence"/>
</dbReference>
<dbReference type="Gene3D" id="3.30.420.40">
    <property type="match status" value="2"/>
</dbReference>
<organism evidence="2 3">
    <name type="scientific">Leifsonia aquatica</name>
    <name type="common">Corynebacterium aquaticum</name>
    <dbReference type="NCBI Taxonomy" id="144185"/>
    <lineage>
        <taxon>Bacteria</taxon>
        <taxon>Bacillati</taxon>
        <taxon>Actinomycetota</taxon>
        <taxon>Actinomycetes</taxon>
        <taxon>Micrococcales</taxon>
        <taxon>Microbacteriaceae</taxon>
        <taxon>Leifsonia</taxon>
    </lineage>
</organism>
<dbReference type="RefSeq" id="WP_021765073.1">
    <property type="nucleotide sequence ID" value="NZ_JACHVP010000001.1"/>
</dbReference>
<dbReference type="EMBL" id="JACHVP010000001">
    <property type="protein sequence ID" value="MBB2967067.1"/>
    <property type="molecule type" value="Genomic_DNA"/>
</dbReference>
<sequence>MVQDTRQLNREAVLTALFASRPASRKLIAERSGISPATVTRSVEQLLAEGIVTETSEIISESRGRRAVELDIVADRHFAMGIDFGATNTRILVIDLLGRTIVRRSVPTPTHEDVELLTEWLAREVTATAGDAWDRVASVCLGMPGAVGRQRTVSNAPNLPQVETPGFLDGVEKALARPMGFDNDANYALLGELHYGAATNSPNAAMLTIGFGLGAGLAIDGRILQGERGLIGEFGQLPIGPLGARLEHMVTGSGIMRRAAEAGVALAEPAELFAADAPPALLGLRAQFDQALSIVLAAVTVACDPQTIVLGGGIATSLAPALDRYRIALEQSLRVSPAIVTARLGAYSGAVGAAVAAVHRIYAQLGVHPDTIVRLPGGDAIVVDLPPLGG</sequence>